<dbReference type="SMART" id="SM01324">
    <property type="entry name" value="YARHG"/>
    <property type="match status" value="1"/>
</dbReference>
<dbReference type="Proteomes" id="UP000240608">
    <property type="component" value="Unassembled WGS sequence"/>
</dbReference>
<evidence type="ECO:0000259" key="1">
    <source>
        <dbReference type="SMART" id="SM01324"/>
    </source>
</evidence>
<feature type="domain" description="YARHG" evidence="1">
    <location>
        <begin position="190"/>
        <end position="272"/>
    </location>
</feature>
<gene>
    <name evidence="2" type="ORF">C9994_02010</name>
</gene>
<accession>A0A2T4DUY3</accession>
<protein>
    <recommendedName>
        <fullName evidence="1">YARHG domain-containing protein</fullName>
    </recommendedName>
</protein>
<dbReference type="EMBL" id="PYVU01000009">
    <property type="protein sequence ID" value="PTB97634.1"/>
    <property type="molecule type" value="Genomic_DNA"/>
</dbReference>
<evidence type="ECO:0000313" key="2">
    <source>
        <dbReference type="EMBL" id="PTB97634.1"/>
    </source>
</evidence>
<reference evidence="2 3" key="1">
    <citation type="submission" date="2018-03" db="EMBL/GenBank/DDBJ databases">
        <title>Cross-interface Injection: A General Nanoliter Liquid Handling Method Applied to Single Cells Genome Amplification Automated Nanoliter Liquid Handling Applied to Single Cell Multiple Displacement Amplification.</title>
        <authorList>
            <person name="Yun J."/>
            <person name="Xu P."/>
            <person name="Xu J."/>
            <person name="Dai X."/>
            <person name="Wang Y."/>
            <person name="Zheng X."/>
            <person name="Cao C."/>
            <person name="Yi Q."/>
            <person name="Zhu Y."/>
            <person name="Wang L."/>
            <person name="Dong Z."/>
            <person name="Huang Y."/>
            <person name="Huang L."/>
            <person name="Du W."/>
        </authorList>
    </citation>
    <scope>NUCLEOTIDE SEQUENCE [LARGE SCALE GENOMIC DNA]</scope>
    <source>
        <strain evidence="2 3">Z-D1-2</strain>
    </source>
</reference>
<proteinExistence type="predicted"/>
<comment type="caution">
    <text evidence="2">The sequence shown here is derived from an EMBL/GenBank/DDBJ whole genome shotgun (WGS) entry which is preliminary data.</text>
</comment>
<evidence type="ECO:0000313" key="3">
    <source>
        <dbReference type="Proteomes" id="UP000240608"/>
    </source>
</evidence>
<organism evidence="2 3">
    <name type="scientific">Marivirga lumbricoides</name>
    <dbReference type="NCBI Taxonomy" id="1046115"/>
    <lineage>
        <taxon>Bacteria</taxon>
        <taxon>Pseudomonadati</taxon>
        <taxon>Bacteroidota</taxon>
        <taxon>Cytophagia</taxon>
        <taxon>Cytophagales</taxon>
        <taxon>Marivirgaceae</taxon>
        <taxon>Marivirga</taxon>
    </lineage>
</organism>
<dbReference type="InterPro" id="IPR038434">
    <property type="entry name" value="YARHG_sf"/>
</dbReference>
<dbReference type="Gene3D" id="1.20.58.1690">
    <property type="match status" value="1"/>
</dbReference>
<dbReference type="InterPro" id="IPR025582">
    <property type="entry name" value="YARHG_dom"/>
</dbReference>
<name>A0A2T4DUY3_9BACT</name>
<dbReference type="Pfam" id="PF13308">
    <property type="entry name" value="YARHG"/>
    <property type="match status" value="1"/>
</dbReference>
<sequence length="275" mass="32724">MKNFIWIILMILNCLPIYGQNNFMEKVKELKRGKEINKKFTDTYLPEEVKANAEYSTLTSAGQIDFEQDEILLLIEENSGICSNMTIISYNVEGELIDHLQIREDCDADISLPYYDAFDYEIYSSLNLIEIEYYEERIKDTTLIDARTGYLKDFASLINNETVERKYFQYYTLNENGSFKELTVDTVKHNERLYPETSFRVLWSGDFLNKDKKELRIMRNEIFAAHGYIFNSKDLNEYFNKHDWYKPESKEVSEKLTDIEKINLQIILEREKEIR</sequence>
<dbReference type="AlphaFoldDB" id="A0A2T4DUY3"/>